<accession>A0A0X3NIW5</accession>
<evidence type="ECO:0000256" key="1">
    <source>
        <dbReference type="SAM" id="MobiDB-lite"/>
    </source>
</evidence>
<feature type="compositionally biased region" description="Basic and acidic residues" evidence="1">
    <location>
        <begin position="84"/>
        <end position="95"/>
    </location>
</feature>
<name>A0A0X3NIW5_SCHSO</name>
<gene>
    <name evidence="2" type="ORF">TR87001</name>
</gene>
<reference evidence="2" key="1">
    <citation type="submission" date="2016-01" db="EMBL/GenBank/DDBJ databases">
        <title>Reference transcriptome for the parasite Schistocephalus solidus: insights into the molecular evolution of parasitism.</title>
        <authorList>
            <person name="Hebert F.O."/>
            <person name="Grambauer S."/>
            <person name="Barber I."/>
            <person name="Landry C.R."/>
            <person name="Aubin-Horth N."/>
        </authorList>
    </citation>
    <scope>NUCLEOTIDE SEQUENCE</scope>
</reference>
<organism evidence="2">
    <name type="scientific">Schistocephalus solidus</name>
    <name type="common">Tapeworm</name>
    <dbReference type="NCBI Taxonomy" id="70667"/>
    <lineage>
        <taxon>Eukaryota</taxon>
        <taxon>Metazoa</taxon>
        <taxon>Spiralia</taxon>
        <taxon>Lophotrochozoa</taxon>
        <taxon>Platyhelminthes</taxon>
        <taxon>Cestoda</taxon>
        <taxon>Eucestoda</taxon>
        <taxon>Diphyllobothriidea</taxon>
        <taxon>Diphyllobothriidae</taxon>
        <taxon>Schistocephalus</taxon>
    </lineage>
</organism>
<dbReference type="AlphaFoldDB" id="A0A0X3NIW5"/>
<protein>
    <submittedName>
        <fullName evidence="2">Uncharacterized protein</fullName>
    </submittedName>
</protein>
<evidence type="ECO:0000313" key="2">
    <source>
        <dbReference type="EMBL" id="JAP39899.1"/>
    </source>
</evidence>
<sequence>MPSTTKMSHPISIITCNSGTTISPLKERRLVSPTRRKISPRLSHLTHHRPISGLLGATHKTRVSSARAIRTGKRCRQPTPAEKTSVDRISGDRRVSSTHPPKILHISTNDWSVRCLAGDQKAR</sequence>
<proteinExistence type="predicted"/>
<feature type="region of interest" description="Disordered" evidence="1">
    <location>
        <begin position="61"/>
        <end position="103"/>
    </location>
</feature>
<dbReference type="EMBL" id="GEEE01023326">
    <property type="protein sequence ID" value="JAP39899.1"/>
    <property type="molecule type" value="Transcribed_RNA"/>
</dbReference>